<reference evidence="2 3" key="3">
    <citation type="journal article" date="2013" name="Rice">
        <title>Improvement of the Oryza sativa Nipponbare reference genome using next generation sequence and optical map data.</title>
        <authorList>
            <person name="Kawahara Y."/>
            <person name="de la Bastide M."/>
            <person name="Hamilton J.P."/>
            <person name="Kanamori H."/>
            <person name="McCombie W.R."/>
            <person name="Ouyang S."/>
            <person name="Schwartz D.C."/>
            <person name="Tanaka T."/>
            <person name="Wu J."/>
            <person name="Zhou S."/>
            <person name="Childs K.L."/>
            <person name="Davidson R.M."/>
            <person name="Lin H."/>
            <person name="Quesada-Ocampo L."/>
            <person name="Vaillancourt B."/>
            <person name="Sakai H."/>
            <person name="Lee S.S."/>
            <person name="Kim J."/>
            <person name="Numa H."/>
            <person name="Itoh T."/>
            <person name="Buell C.R."/>
            <person name="Matsumoto T."/>
        </authorList>
    </citation>
    <scope>NUCLEOTIDE SEQUENCE [LARGE SCALE GENOMIC DNA]</scope>
    <source>
        <strain evidence="3">cv. Nipponbare</strain>
    </source>
</reference>
<evidence type="ECO:0000313" key="2">
    <source>
        <dbReference type="EMBL" id="BAS80803.1"/>
    </source>
</evidence>
<dbReference type="Proteomes" id="UP000059680">
    <property type="component" value="Chromosome 2"/>
</dbReference>
<keyword evidence="3" id="KW-1185">Reference proteome</keyword>
<feature type="region of interest" description="Disordered" evidence="1">
    <location>
        <begin position="33"/>
        <end position="99"/>
    </location>
</feature>
<feature type="compositionally biased region" description="Low complexity" evidence="1">
    <location>
        <begin position="78"/>
        <end position="92"/>
    </location>
</feature>
<proteinExistence type="predicted"/>
<organism evidence="2 3">
    <name type="scientific">Oryza sativa subsp. japonica</name>
    <name type="common">Rice</name>
    <dbReference type="NCBI Taxonomy" id="39947"/>
    <lineage>
        <taxon>Eukaryota</taxon>
        <taxon>Viridiplantae</taxon>
        <taxon>Streptophyta</taxon>
        <taxon>Embryophyta</taxon>
        <taxon>Tracheophyta</taxon>
        <taxon>Spermatophyta</taxon>
        <taxon>Magnoliopsida</taxon>
        <taxon>Liliopsida</taxon>
        <taxon>Poales</taxon>
        <taxon>Poaceae</taxon>
        <taxon>BOP clade</taxon>
        <taxon>Oryzoideae</taxon>
        <taxon>Oryzeae</taxon>
        <taxon>Oryzinae</taxon>
        <taxon>Oryza</taxon>
        <taxon>Oryza sativa</taxon>
    </lineage>
</organism>
<dbReference type="InParanoid" id="A0A0P0VP39"/>
<gene>
    <name evidence="2" type="ordered locus">Os02g0736150</name>
    <name evidence="2" type="ORF">OSNPB_020736150</name>
</gene>
<dbReference type="PaxDb" id="39947-A0A0P0VP39"/>
<dbReference type="EMBL" id="AP014958">
    <property type="protein sequence ID" value="BAS80803.1"/>
    <property type="molecule type" value="Genomic_DNA"/>
</dbReference>
<dbReference type="AlphaFoldDB" id="A0A0P0VP39"/>
<reference evidence="3" key="1">
    <citation type="journal article" date="2005" name="Nature">
        <title>The map-based sequence of the rice genome.</title>
        <authorList>
            <consortium name="International rice genome sequencing project (IRGSP)"/>
            <person name="Matsumoto T."/>
            <person name="Wu J."/>
            <person name="Kanamori H."/>
            <person name="Katayose Y."/>
            <person name="Fujisawa M."/>
            <person name="Namiki N."/>
            <person name="Mizuno H."/>
            <person name="Yamamoto K."/>
            <person name="Antonio B.A."/>
            <person name="Baba T."/>
            <person name="Sakata K."/>
            <person name="Nagamura Y."/>
            <person name="Aoki H."/>
            <person name="Arikawa K."/>
            <person name="Arita K."/>
            <person name="Bito T."/>
            <person name="Chiden Y."/>
            <person name="Fujitsuka N."/>
            <person name="Fukunaka R."/>
            <person name="Hamada M."/>
            <person name="Harada C."/>
            <person name="Hayashi A."/>
            <person name="Hijishita S."/>
            <person name="Honda M."/>
            <person name="Hosokawa S."/>
            <person name="Ichikawa Y."/>
            <person name="Idonuma A."/>
            <person name="Iijima M."/>
            <person name="Ikeda M."/>
            <person name="Ikeno M."/>
            <person name="Ito K."/>
            <person name="Ito S."/>
            <person name="Ito T."/>
            <person name="Ito Y."/>
            <person name="Ito Y."/>
            <person name="Iwabuchi A."/>
            <person name="Kamiya K."/>
            <person name="Karasawa W."/>
            <person name="Kurita K."/>
            <person name="Katagiri S."/>
            <person name="Kikuta A."/>
            <person name="Kobayashi H."/>
            <person name="Kobayashi N."/>
            <person name="Machita K."/>
            <person name="Maehara T."/>
            <person name="Masukawa M."/>
            <person name="Mizubayashi T."/>
            <person name="Mukai Y."/>
            <person name="Nagasaki H."/>
            <person name="Nagata Y."/>
            <person name="Naito S."/>
            <person name="Nakashima M."/>
            <person name="Nakama Y."/>
            <person name="Nakamichi Y."/>
            <person name="Nakamura M."/>
            <person name="Meguro A."/>
            <person name="Negishi M."/>
            <person name="Ohta I."/>
            <person name="Ohta T."/>
            <person name="Okamoto M."/>
            <person name="Ono N."/>
            <person name="Saji S."/>
            <person name="Sakaguchi M."/>
            <person name="Sakai K."/>
            <person name="Shibata M."/>
            <person name="Shimokawa T."/>
            <person name="Song J."/>
            <person name="Takazaki Y."/>
            <person name="Terasawa K."/>
            <person name="Tsugane M."/>
            <person name="Tsuji K."/>
            <person name="Ueda S."/>
            <person name="Waki K."/>
            <person name="Yamagata H."/>
            <person name="Yamamoto M."/>
            <person name="Yamamoto S."/>
            <person name="Yamane H."/>
            <person name="Yoshiki S."/>
            <person name="Yoshihara R."/>
            <person name="Yukawa K."/>
            <person name="Zhong H."/>
            <person name="Yano M."/>
            <person name="Yuan Q."/>
            <person name="Ouyang S."/>
            <person name="Liu J."/>
            <person name="Jones K.M."/>
            <person name="Gansberger K."/>
            <person name="Moffat K."/>
            <person name="Hill J."/>
            <person name="Bera J."/>
            <person name="Fadrosh D."/>
            <person name="Jin S."/>
            <person name="Johri S."/>
            <person name="Kim M."/>
            <person name="Overton L."/>
            <person name="Reardon M."/>
            <person name="Tsitrin T."/>
            <person name="Vuong H."/>
            <person name="Weaver B."/>
            <person name="Ciecko A."/>
            <person name="Tallon L."/>
            <person name="Jackson J."/>
            <person name="Pai G."/>
            <person name="Aken S.V."/>
            <person name="Utterback T."/>
            <person name="Reidmuller S."/>
            <person name="Feldblyum T."/>
            <person name="Hsiao J."/>
            <person name="Zismann V."/>
            <person name="Iobst S."/>
            <person name="de Vazeille A.R."/>
            <person name="Buell C.R."/>
            <person name="Ying K."/>
            <person name="Li Y."/>
            <person name="Lu T."/>
            <person name="Huang Y."/>
            <person name="Zhao Q."/>
            <person name="Feng Q."/>
            <person name="Zhang L."/>
            <person name="Zhu J."/>
            <person name="Weng Q."/>
            <person name="Mu J."/>
            <person name="Lu Y."/>
            <person name="Fan D."/>
            <person name="Liu Y."/>
            <person name="Guan J."/>
            <person name="Zhang Y."/>
            <person name="Yu S."/>
            <person name="Liu X."/>
            <person name="Zhang Y."/>
            <person name="Hong G."/>
            <person name="Han B."/>
            <person name="Choisne N."/>
            <person name="Demange N."/>
            <person name="Orjeda G."/>
            <person name="Samain S."/>
            <person name="Cattolico L."/>
            <person name="Pelletier E."/>
            <person name="Couloux A."/>
            <person name="Segurens B."/>
            <person name="Wincker P."/>
            <person name="D'Hont A."/>
            <person name="Scarpelli C."/>
            <person name="Weissenbach J."/>
            <person name="Salanoubat M."/>
            <person name="Quetier F."/>
            <person name="Yu Y."/>
            <person name="Kim H.R."/>
            <person name="Rambo T."/>
            <person name="Currie J."/>
            <person name="Collura K."/>
            <person name="Luo M."/>
            <person name="Yang T."/>
            <person name="Ammiraju J.S.S."/>
            <person name="Engler F."/>
            <person name="Soderlund C."/>
            <person name="Wing R.A."/>
            <person name="Palmer L.E."/>
            <person name="de la Bastide M."/>
            <person name="Spiegel L."/>
            <person name="Nascimento L."/>
            <person name="Zutavern T."/>
            <person name="O'Shaughnessy A."/>
            <person name="Dike S."/>
            <person name="Dedhia N."/>
            <person name="Preston R."/>
            <person name="Balija V."/>
            <person name="McCombie W.R."/>
            <person name="Chow T."/>
            <person name="Chen H."/>
            <person name="Chung M."/>
            <person name="Chen C."/>
            <person name="Shaw J."/>
            <person name="Wu H."/>
            <person name="Hsiao K."/>
            <person name="Chao Y."/>
            <person name="Chu M."/>
            <person name="Cheng C."/>
            <person name="Hour A."/>
            <person name="Lee P."/>
            <person name="Lin S."/>
            <person name="Lin Y."/>
            <person name="Liou J."/>
            <person name="Liu S."/>
            <person name="Hsing Y."/>
            <person name="Raghuvanshi S."/>
            <person name="Mohanty A."/>
            <person name="Bharti A.K."/>
            <person name="Gaur A."/>
            <person name="Gupta V."/>
            <person name="Kumar D."/>
            <person name="Ravi V."/>
            <person name="Vij S."/>
            <person name="Kapur A."/>
            <person name="Khurana P."/>
            <person name="Khurana P."/>
            <person name="Khurana J.P."/>
            <person name="Tyagi A.K."/>
            <person name="Gaikwad K."/>
            <person name="Singh A."/>
            <person name="Dalal V."/>
            <person name="Srivastava S."/>
            <person name="Dixit A."/>
            <person name="Pal A.K."/>
            <person name="Ghazi I.A."/>
            <person name="Yadav M."/>
            <person name="Pandit A."/>
            <person name="Bhargava A."/>
            <person name="Sureshbabu K."/>
            <person name="Batra K."/>
            <person name="Sharma T.R."/>
            <person name="Mohapatra T."/>
            <person name="Singh N.K."/>
            <person name="Messing J."/>
            <person name="Nelson A.B."/>
            <person name="Fuks G."/>
            <person name="Kavchok S."/>
            <person name="Keizer G."/>
            <person name="Linton E."/>
            <person name="Llaca V."/>
            <person name="Song R."/>
            <person name="Tanyolac B."/>
            <person name="Young S."/>
            <person name="Ho-Il K."/>
            <person name="Hahn J.H."/>
            <person name="Sangsakoo G."/>
            <person name="Vanavichit A."/>
            <person name="de Mattos Luiz.A.T."/>
            <person name="Zimmer P.D."/>
            <person name="Malone G."/>
            <person name="Dellagostin O."/>
            <person name="de Oliveira A.C."/>
            <person name="Bevan M."/>
            <person name="Bancroft I."/>
            <person name="Minx P."/>
            <person name="Cordum H."/>
            <person name="Wilson R."/>
            <person name="Cheng Z."/>
            <person name="Jin W."/>
            <person name="Jiang J."/>
            <person name="Leong S.A."/>
            <person name="Iwama H."/>
            <person name="Gojobori T."/>
            <person name="Itoh T."/>
            <person name="Niimura Y."/>
            <person name="Fujii Y."/>
            <person name="Habara T."/>
            <person name="Sakai H."/>
            <person name="Sato Y."/>
            <person name="Wilson G."/>
            <person name="Kumar K."/>
            <person name="McCouch S."/>
            <person name="Juretic N."/>
            <person name="Hoen D."/>
            <person name="Wright S."/>
            <person name="Bruskiewich R."/>
            <person name="Bureau T."/>
            <person name="Miyao A."/>
            <person name="Hirochika H."/>
            <person name="Nishikawa T."/>
            <person name="Kadowaki K."/>
            <person name="Sugiura M."/>
            <person name="Burr B."/>
            <person name="Sasaki T."/>
        </authorList>
    </citation>
    <scope>NUCLEOTIDE SEQUENCE [LARGE SCALE GENOMIC DNA]</scope>
    <source>
        <strain evidence="3">cv. Nipponbare</strain>
    </source>
</reference>
<dbReference type="Gramene" id="Os02t0736150-00">
    <property type="protein sequence ID" value="Os02t0736150-00"/>
    <property type="gene ID" value="Os02g0736150"/>
</dbReference>
<feature type="non-terminal residue" evidence="2">
    <location>
        <position position="1"/>
    </location>
</feature>
<evidence type="ECO:0000256" key="1">
    <source>
        <dbReference type="SAM" id="MobiDB-lite"/>
    </source>
</evidence>
<protein>
    <submittedName>
        <fullName evidence="2">Os02g0736150 protein</fullName>
    </submittedName>
</protein>
<accession>A0A0P0VP39</accession>
<sequence length="99" mass="11257">MRISELPILIPHFVLQAVELDLDGIRPVHQREELVGVQPRRLHRPAPSRGAPERRRAPLLPAAAVRHLRSEPRRRNPPSKSRASLPLALSSPRRARRAE</sequence>
<evidence type="ECO:0000313" key="3">
    <source>
        <dbReference type="Proteomes" id="UP000059680"/>
    </source>
</evidence>
<name>A0A0P0VP39_ORYSJ</name>
<reference evidence="2 3" key="2">
    <citation type="journal article" date="2013" name="Plant Cell Physiol.">
        <title>Rice Annotation Project Database (RAP-DB): an integrative and interactive database for rice genomics.</title>
        <authorList>
            <person name="Sakai H."/>
            <person name="Lee S.S."/>
            <person name="Tanaka T."/>
            <person name="Numa H."/>
            <person name="Kim J."/>
            <person name="Kawahara Y."/>
            <person name="Wakimoto H."/>
            <person name="Yang C.C."/>
            <person name="Iwamoto M."/>
            <person name="Abe T."/>
            <person name="Yamada Y."/>
            <person name="Muto A."/>
            <person name="Inokuchi H."/>
            <person name="Ikemura T."/>
            <person name="Matsumoto T."/>
            <person name="Sasaki T."/>
            <person name="Itoh T."/>
        </authorList>
    </citation>
    <scope>NUCLEOTIDE SEQUENCE [LARGE SCALE GENOMIC DNA]</scope>
    <source>
        <strain evidence="3">cv. Nipponbare</strain>
    </source>
</reference>